<keyword evidence="5 6" id="KW-0413">Isomerase</keyword>
<accession>A0ABV2AXH3</accession>
<dbReference type="Pfam" id="PF00408">
    <property type="entry name" value="PGM_PMM_IV"/>
    <property type="match status" value="1"/>
</dbReference>
<dbReference type="InterPro" id="IPR016066">
    <property type="entry name" value="A-D-PHexomutase_CS"/>
</dbReference>
<name>A0ABV2AXH3_9GAMM</name>
<dbReference type="InterPro" id="IPR005846">
    <property type="entry name" value="A-D-PHexomutase_a/b/a-III"/>
</dbReference>
<dbReference type="PRINTS" id="PR00509">
    <property type="entry name" value="PGMPMM"/>
</dbReference>
<dbReference type="SUPFAM" id="SSF55957">
    <property type="entry name" value="Phosphoglucomutase, C-terminal domain"/>
    <property type="match status" value="1"/>
</dbReference>
<keyword evidence="3 6" id="KW-0479">Metal-binding</keyword>
<dbReference type="CDD" id="cd05802">
    <property type="entry name" value="GlmM"/>
    <property type="match status" value="1"/>
</dbReference>
<feature type="domain" description="Alpha-D-phosphohexomutase alpha/beta/alpha" evidence="11">
    <location>
        <begin position="167"/>
        <end position="265"/>
    </location>
</feature>
<keyword evidence="14" id="KW-1185">Reference proteome</keyword>
<evidence type="ECO:0000256" key="3">
    <source>
        <dbReference type="ARBA" id="ARBA00022723"/>
    </source>
</evidence>
<dbReference type="PANTHER" id="PTHR42946">
    <property type="entry name" value="PHOSPHOHEXOSE MUTASE"/>
    <property type="match status" value="1"/>
</dbReference>
<evidence type="ECO:0000259" key="10">
    <source>
        <dbReference type="Pfam" id="PF02878"/>
    </source>
</evidence>
<dbReference type="InterPro" id="IPR005841">
    <property type="entry name" value="Alpha-D-phosphohexomutase_SF"/>
</dbReference>
<dbReference type="Gene3D" id="3.30.310.50">
    <property type="entry name" value="Alpha-D-phosphohexomutase, C-terminal domain"/>
    <property type="match status" value="1"/>
</dbReference>
<evidence type="ECO:0000256" key="2">
    <source>
        <dbReference type="ARBA" id="ARBA00022553"/>
    </source>
</evidence>
<comment type="similarity">
    <text evidence="1 6 7">Belongs to the phosphohexose mutase family.</text>
</comment>
<dbReference type="InterPro" id="IPR005844">
    <property type="entry name" value="A-D-PHexomutase_a/b/a-I"/>
</dbReference>
<keyword evidence="2 6" id="KW-0597">Phosphoprotein</keyword>
<evidence type="ECO:0000259" key="11">
    <source>
        <dbReference type="Pfam" id="PF02879"/>
    </source>
</evidence>
<comment type="cofactor">
    <cofactor evidence="6">
        <name>Mg(2+)</name>
        <dbReference type="ChEBI" id="CHEBI:18420"/>
    </cofactor>
    <text evidence="6">Binds 1 Mg(2+) ion per subunit.</text>
</comment>
<dbReference type="InterPro" id="IPR050060">
    <property type="entry name" value="Phosphoglucosamine_mutase"/>
</dbReference>
<feature type="domain" description="Alpha-D-phosphohexomutase C-terminal" evidence="9">
    <location>
        <begin position="384"/>
        <end position="452"/>
    </location>
</feature>
<evidence type="ECO:0000256" key="1">
    <source>
        <dbReference type="ARBA" id="ARBA00010231"/>
    </source>
</evidence>
<dbReference type="Pfam" id="PF02880">
    <property type="entry name" value="PGM_PMM_III"/>
    <property type="match status" value="1"/>
</dbReference>
<reference evidence="13 14" key="1">
    <citation type="submission" date="2013-03" db="EMBL/GenBank/DDBJ databases">
        <title>Salinisphaera dokdonensis CL-ES53 Genome Sequencing.</title>
        <authorList>
            <person name="Li C."/>
            <person name="Lai Q."/>
            <person name="Shao Z."/>
        </authorList>
    </citation>
    <scope>NUCLEOTIDE SEQUENCE [LARGE SCALE GENOMIC DNA]</scope>
    <source>
        <strain evidence="13 14">CL-ES53</strain>
    </source>
</reference>
<dbReference type="Proteomes" id="UP001460888">
    <property type="component" value="Unassembled WGS sequence"/>
</dbReference>
<evidence type="ECO:0000256" key="4">
    <source>
        <dbReference type="ARBA" id="ARBA00022842"/>
    </source>
</evidence>
<evidence type="ECO:0000313" key="14">
    <source>
        <dbReference type="Proteomes" id="UP001460888"/>
    </source>
</evidence>
<feature type="binding site" evidence="6">
    <location>
        <position position="256"/>
    </location>
    <ligand>
        <name>Mg(2+)</name>
        <dbReference type="ChEBI" id="CHEBI:18420"/>
    </ligand>
</feature>
<proteinExistence type="inferred from homology"/>
<dbReference type="PROSITE" id="PS00710">
    <property type="entry name" value="PGM_PMM"/>
    <property type="match status" value="1"/>
</dbReference>
<dbReference type="RefSeq" id="WP_353108543.1">
    <property type="nucleotide sequence ID" value="NZ_APND01000001.1"/>
</dbReference>
<feature type="domain" description="Alpha-D-phosphohexomutase alpha/beta/alpha" evidence="10">
    <location>
        <begin position="4"/>
        <end position="145"/>
    </location>
</feature>
<protein>
    <recommendedName>
        <fullName evidence="6 8">Phosphoglucosamine mutase</fullName>
        <ecNumber evidence="6 8">5.4.2.10</ecNumber>
    </recommendedName>
</protein>
<dbReference type="InterPro" id="IPR005843">
    <property type="entry name" value="A-D-PHexomutase_C"/>
</dbReference>
<dbReference type="InterPro" id="IPR036900">
    <property type="entry name" value="A-D-PHexomutase_C_sf"/>
</dbReference>
<feature type="binding site" evidence="6">
    <location>
        <position position="252"/>
    </location>
    <ligand>
        <name>Mg(2+)</name>
        <dbReference type="ChEBI" id="CHEBI:18420"/>
    </ligand>
</feature>
<feature type="active site" description="Phosphoserine intermediate" evidence="6">
    <location>
        <position position="112"/>
    </location>
</feature>
<dbReference type="Gene3D" id="3.40.120.10">
    <property type="entry name" value="Alpha-D-Glucose-1,6-Bisphosphate, subunit A, domain 3"/>
    <property type="match status" value="3"/>
</dbReference>
<dbReference type="SUPFAM" id="SSF53738">
    <property type="entry name" value="Phosphoglucomutase, first 3 domains"/>
    <property type="match status" value="3"/>
</dbReference>
<evidence type="ECO:0000256" key="5">
    <source>
        <dbReference type="ARBA" id="ARBA00023235"/>
    </source>
</evidence>
<comment type="caution">
    <text evidence="13">The sequence shown here is derived from an EMBL/GenBank/DDBJ whole genome shotgun (WGS) entry which is preliminary data.</text>
</comment>
<dbReference type="NCBIfam" id="NF008139">
    <property type="entry name" value="PRK10887.1"/>
    <property type="match status" value="1"/>
</dbReference>
<dbReference type="PANTHER" id="PTHR42946:SF1">
    <property type="entry name" value="PHOSPHOGLUCOMUTASE (ALPHA-D-GLUCOSE-1,6-BISPHOSPHATE-DEPENDENT)"/>
    <property type="match status" value="1"/>
</dbReference>
<dbReference type="EC" id="5.4.2.10" evidence="6 8"/>
<feature type="binding site" evidence="6">
    <location>
        <position position="254"/>
    </location>
    <ligand>
        <name>Mg(2+)</name>
        <dbReference type="ChEBI" id="CHEBI:18420"/>
    </ligand>
</feature>
<evidence type="ECO:0000259" key="9">
    <source>
        <dbReference type="Pfam" id="PF00408"/>
    </source>
</evidence>
<organism evidence="13 14">
    <name type="scientific">Salinisphaera dokdonensis CL-ES53</name>
    <dbReference type="NCBI Taxonomy" id="1304272"/>
    <lineage>
        <taxon>Bacteria</taxon>
        <taxon>Pseudomonadati</taxon>
        <taxon>Pseudomonadota</taxon>
        <taxon>Gammaproteobacteria</taxon>
        <taxon>Salinisphaerales</taxon>
        <taxon>Salinisphaeraceae</taxon>
        <taxon>Salinisphaera</taxon>
    </lineage>
</organism>
<dbReference type="HAMAP" id="MF_01554_B">
    <property type="entry name" value="GlmM_B"/>
    <property type="match status" value="1"/>
</dbReference>
<feature type="modified residue" description="Phosphoserine" evidence="6">
    <location>
        <position position="112"/>
    </location>
</feature>
<dbReference type="Pfam" id="PF02878">
    <property type="entry name" value="PGM_PMM_I"/>
    <property type="match status" value="1"/>
</dbReference>
<dbReference type="EMBL" id="APND01000001">
    <property type="protein sequence ID" value="MES1927834.1"/>
    <property type="molecule type" value="Genomic_DNA"/>
</dbReference>
<evidence type="ECO:0000256" key="8">
    <source>
        <dbReference type="RuleBase" id="RU004327"/>
    </source>
</evidence>
<evidence type="ECO:0000256" key="6">
    <source>
        <dbReference type="HAMAP-Rule" id="MF_01554"/>
    </source>
</evidence>
<dbReference type="InterPro" id="IPR006352">
    <property type="entry name" value="GlmM_bact"/>
</dbReference>
<sequence>MAQRYFGTDGIRGEVGEWPLTPDFALKLGWATGRVLVRRLGERGVPESAGERAQVLIGKDTRLSGYMFESALEAGFASAGVDVLLVGPMPTPAIAYLARTFRAAAGVVISASHNPYADNGVKFFSHFGQKLPDAVEQDIEAELDEPLTCVASDRLGRARRVESAPGRYIEFCKSTARFENGGLSGLKIVIDCANGATYHVAPDVFRELGAQVEVIGDKPDGLNINRDCGSTHPKGLSEAVRRFGADAGIALDGDGDRCIMVDHEGSIVDGDQLLYVIADARRRAGELQGPVVGTLMSNLGLALALKRDGVAFERAKVGDRHVFERLQALGANIGGESSGHILCLDRTTTGDGIVSALQVLAAMVAAGESLQALVQPVDKCPQTLVNVRVERGSAGVLMDDERVTSAVRDVESSLGEEGRVLLRPSGTEPLLRVMVEGTDAVVVEDCANRLAETVREAAGAA</sequence>
<comment type="function">
    <text evidence="6 8">Catalyzes the conversion of glucosamine-6-phosphate to glucosamine-1-phosphate.</text>
</comment>
<dbReference type="NCBIfam" id="TIGR01455">
    <property type="entry name" value="glmM"/>
    <property type="match status" value="1"/>
</dbReference>
<comment type="catalytic activity">
    <reaction evidence="6 8">
        <text>alpha-D-glucosamine 1-phosphate = D-glucosamine 6-phosphate</text>
        <dbReference type="Rhea" id="RHEA:23424"/>
        <dbReference type="ChEBI" id="CHEBI:58516"/>
        <dbReference type="ChEBI" id="CHEBI:58725"/>
        <dbReference type="EC" id="5.4.2.10"/>
    </reaction>
</comment>
<feature type="domain" description="Alpha-D-phosphohexomutase alpha/beta/alpha" evidence="12">
    <location>
        <begin position="269"/>
        <end position="375"/>
    </location>
</feature>
<evidence type="ECO:0000259" key="12">
    <source>
        <dbReference type="Pfam" id="PF02880"/>
    </source>
</evidence>
<dbReference type="InterPro" id="IPR016055">
    <property type="entry name" value="A-D-PHexomutase_a/b/a-I/II/III"/>
</dbReference>
<dbReference type="Pfam" id="PF02879">
    <property type="entry name" value="PGM_PMM_II"/>
    <property type="match status" value="1"/>
</dbReference>
<evidence type="ECO:0000313" key="13">
    <source>
        <dbReference type="EMBL" id="MES1927834.1"/>
    </source>
</evidence>
<dbReference type="InterPro" id="IPR005845">
    <property type="entry name" value="A-D-PHexomutase_a/b/a-II"/>
</dbReference>
<evidence type="ECO:0000256" key="7">
    <source>
        <dbReference type="RuleBase" id="RU004326"/>
    </source>
</evidence>
<gene>
    <name evidence="6" type="primary">glmM</name>
    <name evidence="13" type="ORF">SADO_01225</name>
</gene>
<keyword evidence="4 6" id="KW-0460">Magnesium</keyword>
<comment type="PTM">
    <text evidence="6">Activated by phosphorylation.</text>
</comment>
<feature type="binding site" description="via phosphate group" evidence="6">
    <location>
        <position position="112"/>
    </location>
    <ligand>
        <name>Mg(2+)</name>
        <dbReference type="ChEBI" id="CHEBI:18420"/>
    </ligand>
</feature>